<reference evidence="3" key="1">
    <citation type="journal article" date="2019" name="Int. J. Syst. Evol. Microbiol.">
        <title>The Global Catalogue of Microorganisms (GCM) 10K type strain sequencing project: providing services to taxonomists for standard genome sequencing and annotation.</title>
        <authorList>
            <consortium name="The Broad Institute Genomics Platform"/>
            <consortium name="The Broad Institute Genome Sequencing Center for Infectious Disease"/>
            <person name="Wu L."/>
            <person name="Ma J."/>
        </authorList>
    </citation>
    <scope>NUCLEOTIDE SEQUENCE [LARGE SCALE GENOMIC DNA]</scope>
    <source>
        <strain evidence="3">JCM 16898</strain>
    </source>
</reference>
<evidence type="ECO:0000256" key="1">
    <source>
        <dbReference type="SAM" id="MobiDB-lite"/>
    </source>
</evidence>
<evidence type="ECO:0000313" key="3">
    <source>
        <dbReference type="Proteomes" id="UP001500689"/>
    </source>
</evidence>
<evidence type="ECO:0000313" key="2">
    <source>
        <dbReference type="EMBL" id="GAA3570711.1"/>
    </source>
</evidence>
<comment type="caution">
    <text evidence="2">The sequence shown here is derived from an EMBL/GenBank/DDBJ whole genome shotgun (WGS) entry which is preliminary data.</text>
</comment>
<dbReference type="EMBL" id="BAAAZN010000016">
    <property type="protein sequence ID" value="GAA3570711.1"/>
    <property type="molecule type" value="Genomic_DNA"/>
</dbReference>
<name>A0ABP6XPT5_9PSEU</name>
<keyword evidence="3" id="KW-1185">Reference proteome</keyword>
<protein>
    <submittedName>
        <fullName evidence="2">Uncharacterized protein</fullName>
    </submittedName>
</protein>
<proteinExistence type="predicted"/>
<organism evidence="2 3">
    <name type="scientific">Amycolatopsis ultiminotia</name>
    <dbReference type="NCBI Taxonomy" id="543629"/>
    <lineage>
        <taxon>Bacteria</taxon>
        <taxon>Bacillati</taxon>
        <taxon>Actinomycetota</taxon>
        <taxon>Actinomycetes</taxon>
        <taxon>Pseudonocardiales</taxon>
        <taxon>Pseudonocardiaceae</taxon>
        <taxon>Amycolatopsis</taxon>
    </lineage>
</organism>
<gene>
    <name evidence="2" type="ORF">GCM10022222_63510</name>
</gene>
<feature type="compositionally biased region" description="Low complexity" evidence="1">
    <location>
        <begin position="43"/>
        <end position="52"/>
    </location>
</feature>
<feature type="region of interest" description="Disordered" evidence="1">
    <location>
        <begin position="39"/>
        <end position="58"/>
    </location>
</feature>
<dbReference type="Proteomes" id="UP001500689">
    <property type="component" value="Unassembled WGS sequence"/>
</dbReference>
<sequence>MAAPVFGHWFGPGVGSTVQRRSYSAQLRELAQEFQTDGGFAAGAGENEGAVEVPDVGDDAGRVEAVTAGFREHEPFVVEAGGGAQRAAGEGDGLVQACGGLLGQDCLVQGVCGGAVLVGGELGQDFPGSGA</sequence>
<accession>A0ABP6XPT5</accession>